<proteinExistence type="predicted"/>
<feature type="non-terminal residue" evidence="2">
    <location>
        <position position="72"/>
    </location>
</feature>
<evidence type="ECO:0000313" key="3">
    <source>
        <dbReference type="EMBL" id="KAL0200670.1"/>
    </source>
</evidence>
<evidence type="ECO:0000256" key="1">
    <source>
        <dbReference type="SAM" id="MobiDB-lite"/>
    </source>
</evidence>
<sequence>YKNLFFSNTNTAANAKEMLMRELLRSSGEEENHDLHEPPARKPRRDQASSSLDSIFDEIADEQAPVSLNRAQ</sequence>
<keyword evidence="4" id="KW-1185">Reference proteome</keyword>
<dbReference type="EMBL" id="JAMKFB020000013">
    <property type="protein sequence ID" value="KAL0177183.1"/>
    <property type="molecule type" value="Genomic_DNA"/>
</dbReference>
<accession>A0ABD0PUV0</accession>
<feature type="region of interest" description="Disordered" evidence="1">
    <location>
        <begin position="24"/>
        <end position="72"/>
    </location>
</feature>
<gene>
    <name evidence="3" type="ORF">M9458_003857</name>
    <name evidence="2" type="ORF">M9458_026077</name>
</gene>
<protein>
    <submittedName>
        <fullName evidence="2">Uncharacterized protein</fullName>
    </submittedName>
</protein>
<organism evidence="2 4">
    <name type="scientific">Cirrhinus mrigala</name>
    <name type="common">Mrigala</name>
    <dbReference type="NCBI Taxonomy" id="683832"/>
    <lineage>
        <taxon>Eukaryota</taxon>
        <taxon>Metazoa</taxon>
        <taxon>Chordata</taxon>
        <taxon>Craniata</taxon>
        <taxon>Vertebrata</taxon>
        <taxon>Euteleostomi</taxon>
        <taxon>Actinopterygii</taxon>
        <taxon>Neopterygii</taxon>
        <taxon>Teleostei</taxon>
        <taxon>Ostariophysi</taxon>
        <taxon>Cypriniformes</taxon>
        <taxon>Cyprinidae</taxon>
        <taxon>Labeoninae</taxon>
        <taxon>Labeonini</taxon>
        <taxon>Cirrhinus</taxon>
    </lineage>
</organism>
<reference evidence="2 4" key="1">
    <citation type="submission" date="2024-05" db="EMBL/GenBank/DDBJ databases">
        <title>Genome sequencing and assembly of Indian major carp, Cirrhinus mrigala (Hamilton, 1822).</title>
        <authorList>
            <person name="Mohindra V."/>
            <person name="Chowdhury L.M."/>
            <person name="Lal K."/>
            <person name="Jena J.K."/>
        </authorList>
    </citation>
    <scope>NUCLEOTIDE SEQUENCE [LARGE SCALE GENOMIC DNA]</scope>
    <source>
        <strain evidence="2">CM1030</strain>
        <tissue evidence="2">Blood</tissue>
    </source>
</reference>
<feature type="compositionally biased region" description="Basic and acidic residues" evidence="1">
    <location>
        <begin position="24"/>
        <end position="40"/>
    </location>
</feature>
<evidence type="ECO:0000313" key="4">
    <source>
        <dbReference type="Proteomes" id="UP001529510"/>
    </source>
</evidence>
<dbReference type="AlphaFoldDB" id="A0ABD0PUV0"/>
<name>A0ABD0PUV0_CIRMR</name>
<dbReference type="EMBL" id="JAMKFB020000002">
    <property type="protein sequence ID" value="KAL0200670.1"/>
    <property type="molecule type" value="Genomic_DNA"/>
</dbReference>
<comment type="caution">
    <text evidence="2">The sequence shown here is derived from an EMBL/GenBank/DDBJ whole genome shotgun (WGS) entry which is preliminary data.</text>
</comment>
<evidence type="ECO:0000313" key="2">
    <source>
        <dbReference type="EMBL" id="KAL0177183.1"/>
    </source>
</evidence>
<dbReference type="Proteomes" id="UP001529510">
    <property type="component" value="Unassembled WGS sequence"/>
</dbReference>
<feature type="non-terminal residue" evidence="2">
    <location>
        <position position="1"/>
    </location>
</feature>